<dbReference type="SMART" id="SM00052">
    <property type="entry name" value="EAL"/>
    <property type="match status" value="1"/>
</dbReference>
<dbReference type="GO" id="GO:0071111">
    <property type="term" value="F:cyclic-guanylate-specific phosphodiesterase activity"/>
    <property type="evidence" value="ECO:0007669"/>
    <property type="project" value="UniProtKB-EC"/>
</dbReference>
<evidence type="ECO:0000256" key="3">
    <source>
        <dbReference type="ARBA" id="ARBA00022475"/>
    </source>
</evidence>
<keyword evidence="8 10" id="KW-0472">Membrane</keyword>
<evidence type="ECO:0000259" key="11">
    <source>
        <dbReference type="PROSITE" id="PS50883"/>
    </source>
</evidence>
<dbReference type="SUPFAM" id="SSF141868">
    <property type="entry name" value="EAL domain-like"/>
    <property type="match status" value="1"/>
</dbReference>
<evidence type="ECO:0000313" key="12">
    <source>
        <dbReference type="EMBL" id="QKJ85220.1"/>
    </source>
</evidence>
<dbReference type="InterPro" id="IPR050706">
    <property type="entry name" value="Cyclic-di-GMP_PDE-like"/>
</dbReference>
<evidence type="ECO:0000256" key="5">
    <source>
        <dbReference type="ARBA" id="ARBA00022692"/>
    </source>
</evidence>
<dbReference type="Gene3D" id="3.20.20.450">
    <property type="entry name" value="EAL domain"/>
    <property type="match status" value="1"/>
</dbReference>
<evidence type="ECO:0000256" key="4">
    <source>
        <dbReference type="ARBA" id="ARBA00022636"/>
    </source>
</evidence>
<evidence type="ECO:0000256" key="10">
    <source>
        <dbReference type="SAM" id="Phobius"/>
    </source>
</evidence>
<name>A0A6M8UC46_9GAMM</name>
<feature type="transmembrane region" description="Helical" evidence="10">
    <location>
        <begin position="12"/>
        <end position="32"/>
    </location>
</feature>
<dbReference type="KEGG" id="pmak:PMPD1_0237"/>
<dbReference type="RefSeq" id="WP_173632336.1">
    <property type="nucleotide sequence ID" value="NZ_CP054212.1"/>
</dbReference>
<keyword evidence="13" id="KW-1185">Reference proteome</keyword>
<dbReference type="InterPro" id="IPR001633">
    <property type="entry name" value="EAL_dom"/>
</dbReference>
<feature type="transmembrane region" description="Helical" evidence="10">
    <location>
        <begin position="238"/>
        <end position="261"/>
    </location>
</feature>
<dbReference type="EMBL" id="CP054212">
    <property type="protein sequence ID" value="QKJ85220.1"/>
    <property type="molecule type" value="Genomic_DNA"/>
</dbReference>
<evidence type="ECO:0000256" key="9">
    <source>
        <dbReference type="ARBA" id="ARBA00034290"/>
    </source>
</evidence>
<evidence type="ECO:0000256" key="2">
    <source>
        <dbReference type="ARBA" id="ARBA00012282"/>
    </source>
</evidence>
<dbReference type="Proteomes" id="UP000505325">
    <property type="component" value="Chromosome"/>
</dbReference>
<dbReference type="AlphaFoldDB" id="A0A6M8UC46"/>
<evidence type="ECO:0000256" key="1">
    <source>
        <dbReference type="ARBA" id="ARBA00004651"/>
    </source>
</evidence>
<proteinExistence type="predicted"/>
<protein>
    <recommendedName>
        <fullName evidence="2">cyclic-guanylate-specific phosphodiesterase</fullName>
        <ecNumber evidence="2">3.1.4.52</ecNumber>
    </recommendedName>
</protein>
<keyword evidence="6" id="KW-0378">Hydrolase</keyword>
<dbReference type="InterPro" id="IPR035919">
    <property type="entry name" value="EAL_sf"/>
</dbReference>
<comment type="subcellular location">
    <subcellularLocation>
        <location evidence="1">Cell membrane</location>
        <topology evidence="1">Multi-pass membrane protein</topology>
    </subcellularLocation>
</comment>
<evidence type="ECO:0000313" key="13">
    <source>
        <dbReference type="Proteomes" id="UP000505325"/>
    </source>
</evidence>
<feature type="domain" description="EAL" evidence="11">
    <location>
        <begin position="264"/>
        <end position="516"/>
    </location>
</feature>
<evidence type="ECO:0000256" key="6">
    <source>
        <dbReference type="ARBA" id="ARBA00022801"/>
    </source>
</evidence>
<dbReference type="PANTHER" id="PTHR33121:SF81">
    <property type="entry name" value="CYCLIC DI-GMP PHOSPHODIESTERASE PDEB-RELATED"/>
    <property type="match status" value="1"/>
</dbReference>
<reference evidence="12 13" key="1">
    <citation type="submission" date="2020-06" db="EMBL/GenBank/DDBJ databases">
        <title>Genome sequence of Paramixta manurensis strain PD-1.</title>
        <authorList>
            <person name="Lee C.W."/>
            <person name="Kim J."/>
        </authorList>
    </citation>
    <scope>NUCLEOTIDE SEQUENCE [LARGE SCALE GENOMIC DNA]</scope>
    <source>
        <strain evidence="12 13">PD-1</strain>
    </source>
</reference>
<accession>A0A6M8UC46</accession>
<dbReference type="GO" id="GO:0005886">
    <property type="term" value="C:plasma membrane"/>
    <property type="evidence" value="ECO:0007669"/>
    <property type="project" value="UniProtKB-SubCell"/>
</dbReference>
<dbReference type="PROSITE" id="PS50883">
    <property type="entry name" value="EAL"/>
    <property type="match status" value="1"/>
</dbReference>
<sequence length="524" mass="58784">MAHTHTKRESSGLLLLIAGLLPLVLGLLFTFFEAQQNVKRQQVAAADALLTQTETVTQNAWDMINQLKQYTDDKCVNPMRKIQQLGSLSAYFRAVGTFSGPNVTCSSAFGRNPGTLSQMVLGKMPAHPYDWMYSIGGTYGVPHRPAVLFMHQLPSSKGVYVVVEGQYLMDFMRAIGAQRGYQLTLRVNGGYTIQTGHVEPDDNLLFSGSTYRAESQRFPISVSVTSSKAEALKNWRQAFFIFLPLAIILSLLCMLLAVNWLKHRLSWRDELRKGIRNGEFLVHYQPVWQVEERRCAGVEALLRWQRHDGRQVRPDMFIAAAEAEGMIIPLTRHLLNIIADEAQTWSVAPGFHLGVNVAAEHIQHPDFLADIRQFAARLREKQMIITLELTERSLIHEGPEVANKLATLRREGIRVAIDDFGTGHCSLSYLQNFQLDYLKIDRGFINAIESLEGETPVLDAIISLSHKLALEVLGEGVETPLQFEYLKNHGVNYIQGYLYARPLNSAALMAWLTKKGSLPPGTPD</sequence>
<keyword evidence="5 10" id="KW-0812">Transmembrane</keyword>
<comment type="catalytic activity">
    <reaction evidence="9">
        <text>3',3'-c-di-GMP + H2O = 5'-phosphoguanylyl(3'-&gt;5')guanosine + H(+)</text>
        <dbReference type="Rhea" id="RHEA:24902"/>
        <dbReference type="ChEBI" id="CHEBI:15377"/>
        <dbReference type="ChEBI" id="CHEBI:15378"/>
        <dbReference type="ChEBI" id="CHEBI:58754"/>
        <dbReference type="ChEBI" id="CHEBI:58805"/>
        <dbReference type="EC" id="3.1.4.52"/>
    </reaction>
</comment>
<keyword evidence="4" id="KW-0973">c-di-GMP</keyword>
<dbReference type="Pfam" id="PF00563">
    <property type="entry name" value="EAL"/>
    <property type="match status" value="1"/>
</dbReference>
<dbReference type="Pfam" id="PF12792">
    <property type="entry name" value="CSS-motif"/>
    <property type="match status" value="1"/>
</dbReference>
<dbReference type="EC" id="3.1.4.52" evidence="2"/>
<evidence type="ECO:0000256" key="8">
    <source>
        <dbReference type="ARBA" id="ARBA00023136"/>
    </source>
</evidence>
<evidence type="ECO:0000256" key="7">
    <source>
        <dbReference type="ARBA" id="ARBA00022989"/>
    </source>
</evidence>
<dbReference type="InterPro" id="IPR024744">
    <property type="entry name" value="CSS-motif_dom"/>
</dbReference>
<organism evidence="12 13">
    <name type="scientific">Paramixta manurensis</name>
    <dbReference type="NCBI Taxonomy" id="2740817"/>
    <lineage>
        <taxon>Bacteria</taxon>
        <taxon>Pseudomonadati</taxon>
        <taxon>Pseudomonadota</taxon>
        <taxon>Gammaproteobacteria</taxon>
        <taxon>Enterobacterales</taxon>
        <taxon>Erwiniaceae</taxon>
        <taxon>Paramixta</taxon>
    </lineage>
</organism>
<keyword evidence="7 10" id="KW-1133">Transmembrane helix</keyword>
<dbReference type="CDD" id="cd01948">
    <property type="entry name" value="EAL"/>
    <property type="match status" value="1"/>
</dbReference>
<keyword evidence="3" id="KW-1003">Cell membrane</keyword>
<gene>
    <name evidence="12" type="ORF">PMPD1_0237</name>
</gene>
<dbReference type="PANTHER" id="PTHR33121">
    <property type="entry name" value="CYCLIC DI-GMP PHOSPHODIESTERASE PDEF"/>
    <property type="match status" value="1"/>
</dbReference>